<evidence type="ECO:0000313" key="2">
    <source>
        <dbReference type="EMBL" id="WXA93340.1"/>
    </source>
</evidence>
<dbReference type="Gene3D" id="3.30.70.100">
    <property type="match status" value="1"/>
</dbReference>
<keyword evidence="3" id="KW-1185">Reference proteome</keyword>
<organism evidence="2 3">
    <name type="scientific">Pendulispora brunnea</name>
    <dbReference type="NCBI Taxonomy" id="2905690"/>
    <lineage>
        <taxon>Bacteria</taxon>
        <taxon>Pseudomonadati</taxon>
        <taxon>Myxococcota</taxon>
        <taxon>Myxococcia</taxon>
        <taxon>Myxococcales</taxon>
        <taxon>Sorangiineae</taxon>
        <taxon>Pendulisporaceae</taxon>
        <taxon>Pendulispora</taxon>
    </lineage>
</organism>
<sequence length="99" mass="11185">MSNTLTVIAYLHAKPGQEKKLLDELVALQEASIAEPGCISYQPYVEGKNPHRVAVVEEWKDRAALNAHFETPHFQRFASTLEQRLAEPFVIKYFASIEG</sequence>
<dbReference type="RefSeq" id="WP_394843941.1">
    <property type="nucleotide sequence ID" value="NZ_CP089982.1"/>
</dbReference>
<dbReference type="InterPro" id="IPR007138">
    <property type="entry name" value="ABM_dom"/>
</dbReference>
<dbReference type="PROSITE" id="PS51725">
    <property type="entry name" value="ABM"/>
    <property type="match status" value="1"/>
</dbReference>
<dbReference type="InterPro" id="IPR050744">
    <property type="entry name" value="AI-2_Isomerase_LsrG"/>
</dbReference>
<dbReference type="SUPFAM" id="SSF54909">
    <property type="entry name" value="Dimeric alpha+beta barrel"/>
    <property type="match status" value="1"/>
</dbReference>
<name>A0ABZ2K717_9BACT</name>
<evidence type="ECO:0000259" key="1">
    <source>
        <dbReference type="PROSITE" id="PS51725"/>
    </source>
</evidence>
<keyword evidence="2" id="KW-0503">Monooxygenase</keyword>
<dbReference type="Proteomes" id="UP001379533">
    <property type="component" value="Chromosome"/>
</dbReference>
<dbReference type="InterPro" id="IPR011008">
    <property type="entry name" value="Dimeric_a/b-barrel"/>
</dbReference>
<evidence type="ECO:0000313" key="3">
    <source>
        <dbReference type="Proteomes" id="UP001379533"/>
    </source>
</evidence>
<dbReference type="Pfam" id="PF03992">
    <property type="entry name" value="ABM"/>
    <property type="match status" value="1"/>
</dbReference>
<keyword evidence="2" id="KW-0560">Oxidoreductase</keyword>
<proteinExistence type="predicted"/>
<reference evidence="2 3" key="1">
    <citation type="submission" date="2021-12" db="EMBL/GenBank/DDBJ databases">
        <title>Discovery of the Pendulisporaceae a myxobacterial family with distinct sporulation behavior and unique specialized metabolism.</title>
        <authorList>
            <person name="Garcia R."/>
            <person name="Popoff A."/>
            <person name="Bader C.D."/>
            <person name="Loehr J."/>
            <person name="Walesch S."/>
            <person name="Walt C."/>
            <person name="Boldt J."/>
            <person name="Bunk B."/>
            <person name="Haeckl F.J.F.P.J."/>
            <person name="Gunesch A.P."/>
            <person name="Birkelbach J."/>
            <person name="Nuebel U."/>
            <person name="Pietschmann T."/>
            <person name="Bach T."/>
            <person name="Mueller R."/>
        </authorList>
    </citation>
    <scope>NUCLEOTIDE SEQUENCE [LARGE SCALE GENOMIC DNA]</scope>
    <source>
        <strain evidence="2 3">MSr12523</strain>
    </source>
</reference>
<gene>
    <name evidence="2" type="ORF">LZC95_43665</name>
</gene>
<accession>A0ABZ2K717</accession>
<dbReference type="GO" id="GO:0004497">
    <property type="term" value="F:monooxygenase activity"/>
    <property type="evidence" value="ECO:0007669"/>
    <property type="project" value="UniProtKB-KW"/>
</dbReference>
<dbReference type="EMBL" id="CP089982">
    <property type="protein sequence ID" value="WXA93340.1"/>
    <property type="molecule type" value="Genomic_DNA"/>
</dbReference>
<dbReference type="PANTHER" id="PTHR33336:SF15">
    <property type="entry name" value="ABM DOMAIN-CONTAINING PROTEIN"/>
    <property type="match status" value="1"/>
</dbReference>
<feature type="domain" description="ABM" evidence="1">
    <location>
        <begin position="5"/>
        <end position="94"/>
    </location>
</feature>
<dbReference type="PANTHER" id="PTHR33336">
    <property type="entry name" value="QUINOL MONOOXYGENASE YGIN-RELATED"/>
    <property type="match status" value="1"/>
</dbReference>
<protein>
    <submittedName>
        <fullName evidence="2">Antibiotic biosynthesis monooxygenase</fullName>
    </submittedName>
</protein>